<feature type="region of interest" description="Disordered" evidence="1">
    <location>
        <begin position="171"/>
        <end position="240"/>
    </location>
</feature>
<proteinExistence type="predicted"/>
<protein>
    <submittedName>
        <fullName evidence="2">Uncharacterized protein</fullName>
    </submittedName>
</protein>
<dbReference type="EMBL" id="KV460218">
    <property type="protein sequence ID" value="OBT98139.1"/>
    <property type="molecule type" value="Genomic_DNA"/>
</dbReference>
<organism evidence="2 3">
    <name type="scientific">Pseudogymnoascus verrucosus</name>
    <dbReference type="NCBI Taxonomy" id="342668"/>
    <lineage>
        <taxon>Eukaryota</taxon>
        <taxon>Fungi</taxon>
        <taxon>Dikarya</taxon>
        <taxon>Ascomycota</taxon>
        <taxon>Pezizomycotina</taxon>
        <taxon>Leotiomycetes</taxon>
        <taxon>Thelebolales</taxon>
        <taxon>Thelebolaceae</taxon>
        <taxon>Pseudogymnoascus</taxon>
    </lineage>
</organism>
<dbReference type="RefSeq" id="XP_018131872.1">
    <property type="nucleotide sequence ID" value="XM_018273254.2"/>
</dbReference>
<reference evidence="2 3" key="1">
    <citation type="submission" date="2016-03" db="EMBL/GenBank/DDBJ databases">
        <title>Comparative genomics of Pseudogymnoascus destructans, the fungus causing white-nose syndrome of bats.</title>
        <authorList>
            <person name="Palmer J.M."/>
            <person name="Drees K.P."/>
            <person name="Foster J.T."/>
            <person name="Lindner D.L."/>
        </authorList>
    </citation>
    <scope>NUCLEOTIDE SEQUENCE [LARGE SCALE GENOMIC DNA]</scope>
    <source>
        <strain evidence="2 3">UAMH 10579</strain>
    </source>
</reference>
<feature type="compositionally biased region" description="Basic and acidic residues" evidence="1">
    <location>
        <begin position="902"/>
        <end position="914"/>
    </location>
</feature>
<feature type="compositionally biased region" description="Low complexity" evidence="1">
    <location>
        <begin position="487"/>
        <end position="507"/>
    </location>
</feature>
<feature type="compositionally biased region" description="Low complexity" evidence="1">
    <location>
        <begin position="879"/>
        <end position="889"/>
    </location>
</feature>
<dbReference type="STRING" id="342668.A0A1B8GQM9"/>
<evidence type="ECO:0000313" key="2">
    <source>
        <dbReference type="EMBL" id="OBT98139.1"/>
    </source>
</evidence>
<dbReference type="GeneID" id="28837158"/>
<reference evidence="3" key="2">
    <citation type="journal article" date="2018" name="Nat. Commun.">
        <title>Extreme sensitivity to ultraviolet light in the fungal pathogen causing white-nose syndrome of bats.</title>
        <authorList>
            <person name="Palmer J.M."/>
            <person name="Drees K.P."/>
            <person name="Foster J.T."/>
            <person name="Lindner D.L."/>
        </authorList>
    </citation>
    <scope>NUCLEOTIDE SEQUENCE [LARGE SCALE GENOMIC DNA]</scope>
    <source>
        <strain evidence="3">UAMH 10579</strain>
    </source>
</reference>
<name>A0A1B8GQM9_9PEZI</name>
<feature type="compositionally biased region" description="Low complexity" evidence="1">
    <location>
        <begin position="516"/>
        <end position="530"/>
    </location>
</feature>
<feature type="region of interest" description="Disordered" evidence="1">
    <location>
        <begin position="902"/>
        <end position="929"/>
    </location>
</feature>
<feature type="compositionally biased region" description="Polar residues" evidence="1">
    <location>
        <begin position="205"/>
        <end position="216"/>
    </location>
</feature>
<dbReference type="AlphaFoldDB" id="A0A1B8GQM9"/>
<accession>A0A1B8GQM9</accession>
<feature type="region of interest" description="Disordered" evidence="1">
    <location>
        <begin position="81"/>
        <end position="101"/>
    </location>
</feature>
<feature type="compositionally biased region" description="Low complexity" evidence="1">
    <location>
        <begin position="181"/>
        <end position="197"/>
    </location>
</feature>
<dbReference type="OrthoDB" id="5401902at2759"/>
<keyword evidence="3" id="KW-1185">Reference proteome</keyword>
<feature type="compositionally biased region" description="Polar residues" evidence="1">
    <location>
        <begin position="227"/>
        <end position="236"/>
    </location>
</feature>
<feature type="region of interest" description="Disordered" evidence="1">
    <location>
        <begin position="476"/>
        <end position="535"/>
    </location>
</feature>
<feature type="region of interest" description="Disordered" evidence="1">
    <location>
        <begin position="562"/>
        <end position="586"/>
    </location>
</feature>
<feature type="region of interest" description="Disordered" evidence="1">
    <location>
        <begin position="868"/>
        <end position="889"/>
    </location>
</feature>
<evidence type="ECO:0000256" key="1">
    <source>
        <dbReference type="SAM" id="MobiDB-lite"/>
    </source>
</evidence>
<gene>
    <name evidence="2" type="ORF">VE01_03772</name>
</gene>
<sequence length="929" mass="100789">MNNTNADLLRLPSQIMSDTGLKSCPTRVLRRVPNFKNRDDVGGSENSRLHRHKISLESDEEEIVYRGHPIRHSLKETQWQFKRRDDSDRSSQPLSAPSGYHAQKAENFQKFYRAVVSPTHVRVTAGGRIVPNIRAPPQPVFVWNRDKFFFEAKQDKKAAGAVDANWQEGAALRPSDPNQLPINSPTTNPNIATAPPSHSLEKPLNSGTLQPSTITEPQAPDPAPTLPNISDQNSSAGPYPIKLSPPGQFDMTKPFMVNGQMVYPLPSDFQIPHGVPVIPFNMLGNTMPLQNLQPSQYPQMPLHHGLFNPIEPSLGQAQPIPYNNPLTTGFGGMPVPHSKMGDRSSNNNRPVTMPPLPGLDHPPYNQPGYVKQKIKSLQDEIKKFDHQLDHNKHQIDEIHVKKQRFYVESQIQTLEASLALLPSEDFNHLFPGAHPRPLAPLIPSWVATPVYHSRSFDGVYDQGPVHQPAASRAINRSEPFHNPTPVPASKASVAKSSQTSRTRLSLSAAKAAPFKPRSQQGSQPPVVQPRTAPSDVGEANSIILDETTSTPAEHGQDIESRLKGTGNAWAGPKGGGNHPMSSNTTLVEKTPTPEVLETQSYEGRHLMPAGQPRGNGSTSASADTRTLVSASHHTPGMPYLMGFPPPGVPWKEARSHELMYTRPLTPEEVRARHLYWGNASKESQKGLPKFDGQDFYPPSPQKGYALPVGQGRYSEASTIIRKSKDSSATSKEQGLGEESQALVLRTEAVVGGRTSPDKNVALHDDNDDVVSVDSWGASKSVCSPPQHASKAAAKFNKQYSATTSAFLLGMLKNSPAVSSPLSGLSSTHAVGCLPNYGGTAIPSLAPGPRPSSSFTFDAPNTKIVRSASGLSVRHENRPPSRAGSASAGGYTAAEFLAKVNRQNEERQGNAEPDWKTAANGVGSVANSSW</sequence>
<evidence type="ECO:0000313" key="3">
    <source>
        <dbReference type="Proteomes" id="UP000091956"/>
    </source>
</evidence>
<dbReference type="Proteomes" id="UP000091956">
    <property type="component" value="Unassembled WGS sequence"/>
</dbReference>